<evidence type="ECO:0008006" key="5">
    <source>
        <dbReference type="Google" id="ProtNLM"/>
    </source>
</evidence>
<name>A0ABY3TEW0_9MYCO</name>
<feature type="signal peptide" evidence="2">
    <location>
        <begin position="1"/>
        <end position="22"/>
    </location>
</feature>
<feature type="chain" id="PRO_5046957715" description="PE-PGRS family protein" evidence="2">
    <location>
        <begin position="23"/>
        <end position="374"/>
    </location>
</feature>
<feature type="compositionally biased region" description="Basic and acidic residues" evidence="1">
    <location>
        <begin position="320"/>
        <end position="332"/>
    </location>
</feature>
<evidence type="ECO:0000313" key="3">
    <source>
        <dbReference type="EMBL" id="ULN39928.1"/>
    </source>
</evidence>
<dbReference type="EMBL" id="CP092362">
    <property type="protein sequence ID" value="ULN39928.1"/>
    <property type="molecule type" value="Genomic_DNA"/>
</dbReference>
<reference evidence="3" key="1">
    <citation type="submission" date="2022-08" db="EMBL/GenBank/DDBJ databases">
        <title>Whole genome sequencing of non-tuberculosis mycobacteria type-strains.</title>
        <authorList>
            <person name="Igarashi Y."/>
            <person name="Osugi A."/>
            <person name="Mitarai S."/>
        </authorList>
    </citation>
    <scope>NUCLEOTIDE SEQUENCE</scope>
    <source>
        <strain evidence="3">JCM 16369</strain>
    </source>
</reference>
<evidence type="ECO:0000313" key="4">
    <source>
        <dbReference type="Proteomes" id="UP001055337"/>
    </source>
</evidence>
<evidence type="ECO:0000256" key="2">
    <source>
        <dbReference type="SAM" id="SignalP"/>
    </source>
</evidence>
<feature type="compositionally biased region" description="Basic residues" evidence="1">
    <location>
        <begin position="361"/>
        <end position="374"/>
    </location>
</feature>
<dbReference type="RefSeq" id="WP_240176797.1">
    <property type="nucleotide sequence ID" value="NZ_CP092362.2"/>
</dbReference>
<feature type="region of interest" description="Disordered" evidence="1">
    <location>
        <begin position="305"/>
        <end position="374"/>
    </location>
</feature>
<feature type="compositionally biased region" description="Polar residues" evidence="1">
    <location>
        <begin position="339"/>
        <end position="348"/>
    </location>
</feature>
<keyword evidence="2" id="KW-0732">Signal</keyword>
<sequence>MQRAVRSSVTASVAFLGASVIAASPIAPPVSHIHLPAVHFDASLAAAVSPIDSYREVFEAARTNLQALVDAADPSEVLKQIVANQVASFSALGTALGDAGSGLFTALTKTSPDLLKTVLTSLAAGNVEAATNALLTVPVAVGLPLINLLPAIEQFVTQPVQNLINVAGVFRDPLQDGLYVVGLLGPVISGLGAAGAATQNVIDAVRTGDPRQVVNAILTGPATILDGVLNGGFGPDLGPLVSPGLSVLAGGLFSASGISIGPDGGIILNAAGPISTLQTLAHQIAAALKPPATTTAAAVKTKELPAASAAAEATVTTDKAPTDTKAKSDAKASAKPLQHKTSASASTKDGNDGKSDTAGPKHQHKTGGRGHSGR</sequence>
<gene>
    <name evidence="3" type="ORF">MI149_19735</name>
</gene>
<organism evidence="3 4">
    <name type="scientific">Mycolicibacterium crocinum</name>
    <dbReference type="NCBI Taxonomy" id="388459"/>
    <lineage>
        <taxon>Bacteria</taxon>
        <taxon>Bacillati</taxon>
        <taxon>Actinomycetota</taxon>
        <taxon>Actinomycetes</taxon>
        <taxon>Mycobacteriales</taxon>
        <taxon>Mycobacteriaceae</taxon>
        <taxon>Mycolicibacterium</taxon>
    </lineage>
</organism>
<protein>
    <recommendedName>
        <fullName evidence="5">PE-PGRS family protein</fullName>
    </recommendedName>
</protein>
<dbReference type="Proteomes" id="UP001055337">
    <property type="component" value="Chromosome"/>
</dbReference>
<accession>A0ABY3TEW0</accession>
<keyword evidence="4" id="KW-1185">Reference proteome</keyword>
<evidence type="ECO:0000256" key="1">
    <source>
        <dbReference type="SAM" id="MobiDB-lite"/>
    </source>
</evidence>
<proteinExistence type="predicted"/>
<feature type="compositionally biased region" description="Low complexity" evidence="1">
    <location>
        <begin position="306"/>
        <end position="319"/>
    </location>
</feature>